<dbReference type="Proteomes" id="UP001303046">
    <property type="component" value="Unassembled WGS sequence"/>
</dbReference>
<evidence type="ECO:0000313" key="3">
    <source>
        <dbReference type="Proteomes" id="UP001303046"/>
    </source>
</evidence>
<keyword evidence="3" id="KW-1185">Reference proteome</keyword>
<evidence type="ECO:0000313" key="2">
    <source>
        <dbReference type="EMBL" id="KAK6750953.1"/>
    </source>
</evidence>
<gene>
    <name evidence="2" type="primary">Necator_chrIV.g16036</name>
    <name evidence="2" type="ORF">RB195_002740</name>
</gene>
<proteinExistence type="predicted"/>
<feature type="transmembrane region" description="Helical" evidence="1">
    <location>
        <begin position="50"/>
        <end position="71"/>
    </location>
</feature>
<evidence type="ECO:0000256" key="1">
    <source>
        <dbReference type="SAM" id="Phobius"/>
    </source>
</evidence>
<accession>A0ABR1DLB9</accession>
<keyword evidence="1" id="KW-1133">Transmembrane helix</keyword>
<dbReference type="EMBL" id="JAVFWL010000004">
    <property type="protein sequence ID" value="KAK6750953.1"/>
    <property type="molecule type" value="Genomic_DNA"/>
</dbReference>
<keyword evidence="1" id="KW-0472">Membrane</keyword>
<keyword evidence="1" id="KW-0812">Transmembrane</keyword>
<name>A0ABR1DLB9_NECAM</name>
<reference evidence="2 3" key="1">
    <citation type="submission" date="2023-08" db="EMBL/GenBank/DDBJ databases">
        <title>A Necator americanus chromosomal reference genome.</title>
        <authorList>
            <person name="Ilik V."/>
            <person name="Petrzelkova K.J."/>
            <person name="Pardy F."/>
            <person name="Fuh T."/>
            <person name="Niatou-Singa F.S."/>
            <person name="Gouil Q."/>
            <person name="Baker L."/>
            <person name="Ritchie M.E."/>
            <person name="Jex A.R."/>
            <person name="Gazzola D."/>
            <person name="Li H."/>
            <person name="Toshio Fujiwara R."/>
            <person name="Zhan B."/>
            <person name="Aroian R.V."/>
            <person name="Pafco B."/>
            <person name="Schwarz E.M."/>
        </authorList>
    </citation>
    <scope>NUCLEOTIDE SEQUENCE [LARGE SCALE GENOMIC DNA]</scope>
    <source>
        <strain evidence="2 3">Aroian</strain>
        <tissue evidence="2">Whole animal</tissue>
    </source>
</reference>
<sequence>MPASTTFLLNYVQNYIFCCIFPDKTYNPVVFEEDHIRYHVFFGAFHVKNVLPKLLVLKTLLLFVFLIYELANSDDGLLRLF</sequence>
<organism evidence="2 3">
    <name type="scientific">Necator americanus</name>
    <name type="common">Human hookworm</name>
    <dbReference type="NCBI Taxonomy" id="51031"/>
    <lineage>
        <taxon>Eukaryota</taxon>
        <taxon>Metazoa</taxon>
        <taxon>Ecdysozoa</taxon>
        <taxon>Nematoda</taxon>
        <taxon>Chromadorea</taxon>
        <taxon>Rhabditida</taxon>
        <taxon>Rhabditina</taxon>
        <taxon>Rhabditomorpha</taxon>
        <taxon>Strongyloidea</taxon>
        <taxon>Ancylostomatidae</taxon>
        <taxon>Bunostominae</taxon>
        <taxon>Necator</taxon>
    </lineage>
</organism>
<protein>
    <submittedName>
        <fullName evidence="2">Uncharacterized protein</fullName>
    </submittedName>
</protein>
<comment type="caution">
    <text evidence="2">The sequence shown here is derived from an EMBL/GenBank/DDBJ whole genome shotgun (WGS) entry which is preliminary data.</text>
</comment>